<dbReference type="PANTHER" id="PTHR15276:SF0">
    <property type="entry name" value="COILED-COIL DOMAIN-CONTAINING PROTEIN 6"/>
    <property type="match status" value="1"/>
</dbReference>
<protein>
    <submittedName>
        <fullName evidence="2">Coiled-coil domain-containing protein 6</fullName>
    </submittedName>
</protein>
<evidence type="ECO:0000313" key="2">
    <source>
        <dbReference type="EMBL" id="PXF48798.1"/>
    </source>
</evidence>
<organism evidence="2 3">
    <name type="scientific">Gracilariopsis chorda</name>
    <dbReference type="NCBI Taxonomy" id="448386"/>
    <lineage>
        <taxon>Eukaryota</taxon>
        <taxon>Rhodophyta</taxon>
        <taxon>Florideophyceae</taxon>
        <taxon>Rhodymeniophycidae</taxon>
        <taxon>Gracilariales</taxon>
        <taxon>Gracilariaceae</taxon>
        <taxon>Gracilariopsis</taxon>
    </lineage>
</organism>
<dbReference type="InterPro" id="IPR019152">
    <property type="entry name" value="DUF2046"/>
</dbReference>
<feature type="compositionally biased region" description="Polar residues" evidence="1">
    <location>
        <begin position="173"/>
        <end position="183"/>
    </location>
</feature>
<evidence type="ECO:0000256" key="1">
    <source>
        <dbReference type="SAM" id="MobiDB-lite"/>
    </source>
</evidence>
<dbReference type="Proteomes" id="UP000247409">
    <property type="component" value="Unassembled WGS sequence"/>
</dbReference>
<gene>
    <name evidence="2" type="ORF">BWQ96_01354</name>
</gene>
<evidence type="ECO:0000313" key="3">
    <source>
        <dbReference type="Proteomes" id="UP000247409"/>
    </source>
</evidence>
<keyword evidence="3" id="KW-1185">Reference proteome</keyword>
<dbReference type="AlphaFoldDB" id="A0A2V3J315"/>
<reference evidence="2 3" key="1">
    <citation type="journal article" date="2018" name="Mol. Biol. Evol.">
        <title>Analysis of the draft genome of the red seaweed Gracilariopsis chorda provides insights into genome size evolution in Rhodophyta.</title>
        <authorList>
            <person name="Lee J."/>
            <person name="Yang E.C."/>
            <person name="Graf L."/>
            <person name="Yang J.H."/>
            <person name="Qiu H."/>
            <person name="Zel Zion U."/>
            <person name="Chan C.X."/>
            <person name="Stephens T.G."/>
            <person name="Weber A.P.M."/>
            <person name="Boo G.H."/>
            <person name="Boo S.M."/>
            <person name="Kim K.M."/>
            <person name="Shin Y."/>
            <person name="Jung M."/>
            <person name="Lee S.J."/>
            <person name="Yim H.S."/>
            <person name="Lee J.H."/>
            <person name="Bhattacharya D."/>
            <person name="Yoon H.S."/>
        </authorList>
    </citation>
    <scope>NUCLEOTIDE SEQUENCE [LARGE SCALE GENOMIC DNA]</scope>
    <source>
        <strain evidence="2 3">SKKU-2015</strain>
        <tissue evidence="2">Whole body</tissue>
    </source>
</reference>
<name>A0A2V3J315_9FLOR</name>
<accession>A0A2V3J315</accession>
<feature type="region of interest" description="Disordered" evidence="1">
    <location>
        <begin position="139"/>
        <end position="204"/>
    </location>
</feature>
<proteinExistence type="predicted"/>
<dbReference type="EMBL" id="NBIV01000011">
    <property type="protein sequence ID" value="PXF48798.1"/>
    <property type="molecule type" value="Genomic_DNA"/>
</dbReference>
<dbReference type="Pfam" id="PF09755">
    <property type="entry name" value="DUF2046"/>
    <property type="match status" value="1"/>
</dbReference>
<dbReference type="OrthoDB" id="78858at2759"/>
<dbReference type="PANTHER" id="PTHR15276">
    <property type="entry name" value="H4 D10S170 PROTEIN-RELATED"/>
    <property type="match status" value="1"/>
</dbReference>
<feature type="compositionally biased region" description="Polar residues" evidence="1">
    <location>
        <begin position="149"/>
        <end position="165"/>
    </location>
</feature>
<sequence>MSDHNEPQPFSSEQSQIRDLRRQLSSLKLDLAREKQRRQAAEEHVREVRRESTLNQIRIEEEEEMISNKLMKRLSELKQEKEQIARASESDSEWVTNSLSQRLEELQRQKHRIIAAAEEENEYIVNRLNKELEALRHEKQELQRKVQRLSRSTTPGALTPTSSPALSLRSADGSLSRNGSYRLSSAAPFPSAPLHQPSSASQSQ</sequence>
<comment type="caution">
    <text evidence="2">The sequence shown here is derived from an EMBL/GenBank/DDBJ whole genome shotgun (WGS) entry which is preliminary data.</text>
</comment>